<name>A0A173MF02_9BACT</name>
<dbReference type="STRING" id="477680.SAMN05421788_106247"/>
<dbReference type="OrthoDB" id="976756at2"/>
<protein>
    <submittedName>
        <fullName evidence="1">RHS repeat-associated core domain-containing protein</fullName>
    </submittedName>
</protein>
<accession>A0A173MF02</accession>
<reference evidence="2" key="1">
    <citation type="submission" date="2017-01" db="EMBL/GenBank/DDBJ databases">
        <authorList>
            <person name="Varghese N."/>
            <person name="Submissions S."/>
        </authorList>
    </citation>
    <scope>NUCLEOTIDE SEQUENCE [LARGE SCALE GENOMIC DNA]</scope>
    <source>
        <strain evidence="2">DSM 21054</strain>
    </source>
</reference>
<gene>
    <name evidence="1" type="ORF">SAMN05421788_106247</name>
</gene>
<dbReference type="AlphaFoldDB" id="A0A173MF02"/>
<dbReference type="Gene3D" id="2.180.10.10">
    <property type="entry name" value="RHS repeat-associated core"/>
    <property type="match status" value="1"/>
</dbReference>
<keyword evidence="2" id="KW-1185">Reference proteome</keyword>
<dbReference type="Proteomes" id="UP000186917">
    <property type="component" value="Unassembled WGS sequence"/>
</dbReference>
<evidence type="ECO:0000313" key="2">
    <source>
        <dbReference type="Proteomes" id="UP000186917"/>
    </source>
</evidence>
<dbReference type="RefSeq" id="WP_076380442.1">
    <property type="nucleotide sequence ID" value="NZ_AP017422.1"/>
</dbReference>
<organism evidence="1 2">
    <name type="scientific">Filimonas lacunae</name>
    <dbReference type="NCBI Taxonomy" id="477680"/>
    <lineage>
        <taxon>Bacteria</taxon>
        <taxon>Pseudomonadati</taxon>
        <taxon>Bacteroidota</taxon>
        <taxon>Chitinophagia</taxon>
        <taxon>Chitinophagales</taxon>
        <taxon>Chitinophagaceae</taxon>
        <taxon>Filimonas</taxon>
    </lineage>
</organism>
<proteinExistence type="predicted"/>
<sequence>MLATVSDKRLQVSAAGSTVDSYVADVVSAQDYYPFGMLQPGRSYNAGGYRYGFNGQERSSEIDSNSFTAEYWEYDSRIGRRWNRDPEPFTDVSEYAALNNNPVYYSDPLGNKGGPSLFDYFNIFNTINNFFLKKALEKPALAVQNAANTRVGQAVTKTVHDVVISADNFTAGMGRAFTFGLYKPPFKTHYNSEQANIAYLTGAAGEGVGFAITGTSTPGASPQVAGSGAVAVSGSSALNVSKFLVTNLLLFADNSQSGTESSSSSSGQARQEQGANYENWLHNEMGGRGEFTETNGKTSRQFDGAYGENNSIWYEAKSGDFFGDGFTAAKFEKFKSDMGRGLAVAQHHNAKYEVIAQKSIPEYVKQFLTKKGIGFHENVTPAQ</sequence>
<dbReference type="KEGG" id="fln:FLA_2199"/>
<dbReference type="EMBL" id="FTOR01000006">
    <property type="protein sequence ID" value="SIT25144.1"/>
    <property type="molecule type" value="Genomic_DNA"/>
</dbReference>
<evidence type="ECO:0000313" key="1">
    <source>
        <dbReference type="EMBL" id="SIT25144.1"/>
    </source>
</evidence>